<dbReference type="RefSeq" id="WP_116207086.1">
    <property type="nucleotide sequence ID" value="NZ_QUNR01000001.1"/>
</dbReference>
<evidence type="ECO:0000256" key="8">
    <source>
        <dbReference type="ARBA" id="ARBA00023098"/>
    </source>
</evidence>
<dbReference type="InterPro" id="IPR004255">
    <property type="entry name" value="O-acyltransferase_WSD1_N"/>
</dbReference>
<evidence type="ECO:0000256" key="7">
    <source>
        <dbReference type="ARBA" id="ARBA00022798"/>
    </source>
</evidence>
<feature type="transmembrane region" description="Helical" evidence="11">
    <location>
        <begin position="352"/>
        <end position="371"/>
    </location>
</feature>
<evidence type="ECO:0000313" key="15">
    <source>
        <dbReference type="Proteomes" id="UP000256774"/>
    </source>
</evidence>
<proteinExistence type="inferred from homology"/>
<evidence type="ECO:0000256" key="10">
    <source>
        <dbReference type="ARBA" id="ARBA00048109"/>
    </source>
</evidence>
<evidence type="ECO:0000256" key="4">
    <source>
        <dbReference type="ARBA" id="ARBA00013244"/>
    </source>
</evidence>
<name>A0A3E0H8E5_9GAMM</name>
<keyword evidence="11" id="KW-0812">Transmembrane</keyword>
<keyword evidence="11" id="KW-0472">Membrane</keyword>
<dbReference type="GO" id="GO:0051701">
    <property type="term" value="P:biological process involved in interaction with host"/>
    <property type="evidence" value="ECO:0007669"/>
    <property type="project" value="TreeGrafter"/>
</dbReference>
<dbReference type="InterPro" id="IPR009721">
    <property type="entry name" value="O-acyltransferase_WSD1_C"/>
</dbReference>
<feature type="domain" description="O-acyltransferase WSD1 C-terminal" evidence="13">
    <location>
        <begin position="307"/>
        <end position="453"/>
    </location>
</feature>
<dbReference type="SUPFAM" id="SSF52777">
    <property type="entry name" value="CoA-dependent acyltransferases"/>
    <property type="match status" value="2"/>
</dbReference>
<evidence type="ECO:0000256" key="3">
    <source>
        <dbReference type="ARBA" id="ARBA00009587"/>
    </source>
</evidence>
<comment type="similarity">
    <text evidence="3">Belongs to the long-chain O-acyltransferase family.</text>
</comment>
<dbReference type="Gene3D" id="3.30.559.30">
    <property type="entry name" value="Nonribosomal peptide synthetase, condensation domain"/>
    <property type="match status" value="1"/>
</dbReference>
<evidence type="ECO:0000259" key="12">
    <source>
        <dbReference type="Pfam" id="PF03007"/>
    </source>
</evidence>
<keyword evidence="8" id="KW-0443">Lipid metabolism</keyword>
<keyword evidence="7" id="KW-0319">Glycerol metabolism</keyword>
<dbReference type="Pfam" id="PF06974">
    <property type="entry name" value="WS_DGAT_C"/>
    <property type="match status" value="1"/>
</dbReference>
<dbReference type="Proteomes" id="UP000256774">
    <property type="component" value="Unassembled WGS sequence"/>
</dbReference>
<dbReference type="GO" id="GO:0001666">
    <property type="term" value="P:response to hypoxia"/>
    <property type="evidence" value="ECO:0007669"/>
    <property type="project" value="TreeGrafter"/>
</dbReference>
<evidence type="ECO:0000256" key="2">
    <source>
        <dbReference type="ARBA" id="ARBA00005189"/>
    </source>
</evidence>
<accession>A0A3E0H8E5</accession>
<organism evidence="14 15">
    <name type="scientific">Paraperlucidibaca baekdonensis</name>
    <dbReference type="NCBI Taxonomy" id="748120"/>
    <lineage>
        <taxon>Bacteria</taxon>
        <taxon>Pseudomonadati</taxon>
        <taxon>Pseudomonadota</taxon>
        <taxon>Gammaproteobacteria</taxon>
        <taxon>Moraxellales</taxon>
        <taxon>Moraxellaceae</taxon>
        <taxon>Paraperlucidibaca</taxon>
    </lineage>
</organism>
<protein>
    <recommendedName>
        <fullName evidence="4">diacylglycerol O-acyltransferase</fullName>
        <ecNumber evidence="4">2.3.1.20</ecNumber>
    </recommendedName>
</protein>
<keyword evidence="5" id="KW-0444">Lipid biosynthesis</keyword>
<evidence type="ECO:0000256" key="11">
    <source>
        <dbReference type="SAM" id="Phobius"/>
    </source>
</evidence>
<evidence type="ECO:0000256" key="1">
    <source>
        <dbReference type="ARBA" id="ARBA00004771"/>
    </source>
</evidence>
<dbReference type="NCBIfam" id="TIGR02946">
    <property type="entry name" value="acyl_WS_DGAT"/>
    <property type="match status" value="1"/>
</dbReference>
<dbReference type="OrthoDB" id="9810950at2"/>
<dbReference type="PANTHER" id="PTHR31650:SF1">
    <property type="entry name" value="WAX ESTER SYNTHASE_DIACYLGLYCEROL ACYLTRANSFERASE 4-RELATED"/>
    <property type="match status" value="1"/>
</dbReference>
<dbReference type="GO" id="GO:0005886">
    <property type="term" value="C:plasma membrane"/>
    <property type="evidence" value="ECO:0007669"/>
    <property type="project" value="TreeGrafter"/>
</dbReference>
<sequence>MAAKRLSLADSFFLNAESRDAYMHVAMLHRYALPEGAGPEWVGQMVARMKTYPVDQSPFNLRLRTGVGSKVAPAWEPDERIDIDYHLRHAALPHPGGERELGVLISRLHSQPLDKNRPLWECTVIEGLHDGSFALYFKIHHALMDGMSGSRTMSRCLSPDPSNLDMPAFWAMPPLKRASAAVPKAIAESAQALARTSVLSVLGQSFRAWMRMLRAAPESGLIGPYRSPSCSLNAVVSPQRRFATQSLPIDRMKAVAERAGGTLNDIVLAVCATALRRYLLEQGDLPAKPLVSSIPVSLRTREEAGEGNGISLALASLGTHIADPKARFQHIKASMQANKDLLGTMTKPALTLYTNLLMAPFMIGQMTGLAARTKRPMYNTMVSNVPGPMEVLYLNGARLLSAYPVSLIFNGQALNITLLSYDGHLHFGFTACRVALPHVQKIAVYLGEALAEIEQDLGSEGRVTAA</sequence>
<evidence type="ECO:0000256" key="9">
    <source>
        <dbReference type="ARBA" id="ARBA00023315"/>
    </source>
</evidence>
<dbReference type="GO" id="GO:0071731">
    <property type="term" value="P:response to nitric oxide"/>
    <property type="evidence" value="ECO:0007669"/>
    <property type="project" value="TreeGrafter"/>
</dbReference>
<comment type="catalytic activity">
    <reaction evidence="10">
        <text>an acyl-CoA + a 1,2-diacyl-sn-glycerol = a triacyl-sn-glycerol + CoA</text>
        <dbReference type="Rhea" id="RHEA:10868"/>
        <dbReference type="ChEBI" id="CHEBI:17815"/>
        <dbReference type="ChEBI" id="CHEBI:57287"/>
        <dbReference type="ChEBI" id="CHEBI:58342"/>
        <dbReference type="ChEBI" id="CHEBI:64615"/>
        <dbReference type="EC" id="2.3.1.20"/>
    </reaction>
</comment>
<dbReference type="PANTHER" id="PTHR31650">
    <property type="entry name" value="O-ACYLTRANSFERASE (WSD1-LIKE) FAMILY PROTEIN"/>
    <property type="match status" value="1"/>
</dbReference>
<dbReference type="GO" id="GO:0006071">
    <property type="term" value="P:glycerol metabolic process"/>
    <property type="evidence" value="ECO:0007669"/>
    <property type="project" value="UniProtKB-KW"/>
</dbReference>
<feature type="domain" description="O-acyltransferase WSD1-like N-terminal" evidence="12">
    <location>
        <begin position="6"/>
        <end position="267"/>
    </location>
</feature>
<dbReference type="GO" id="GO:0019432">
    <property type="term" value="P:triglyceride biosynthetic process"/>
    <property type="evidence" value="ECO:0007669"/>
    <property type="project" value="UniProtKB-UniPathway"/>
</dbReference>
<keyword evidence="9 14" id="KW-0012">Acyltransferase</keyword>
<comment type="pathway">
    <text evidence="1">Glycerolipid metabolism; triacylglycerol biosynthesis.</text>
</comment>
<evidence type="ECO:0000256" key="6">
    <source>
        <dbReference type="ARBA" id="ARBA00022679"/>
    </source>
</evidence>
<dbReference type="InterPro" id="IPR023213">
    <property type="entry name" value="CAT-like_dom_sf"/>
</dbReference>
<keyword evidence="15" id="KW-1185">Reference proteome</keyword>
<evidence type="ECO:0000313" key="14">
    <source>
        <dbReference type="EMBL" id="REH40006.1"/>
    </source>
</evidence>
<dbReference type="EC" id="2.3.1.20" evidence="4"/>
<evidence type="ECO:0000259" key="13">
    <source>
        <dbReference type="Pfam" id="PF06974"/>
    </source>
</evidence>
<dbReference type="InterPro" id="IPR014292">
    <property type="entry name" value="Acyl_transf_WS/DGAT"/>
</dbReference>
<dbReference type="Pfam" id="PF03007">
    <property type="entry name" value="WS_DGAT_cat"/>
    <property type="match status" value="1"/>
</dbReference>
<comment type="pathway">
    <text evidence="2">Lipid metabolism.</text>
</comment>
<keyword evidence="11" id="KW-1133">Transmembrane helix</keyword>
<keyword evidence="6 14" id="KW-0808">Transferase</keyword>
<dbReference type="InterPro" id="IPR045034">
    <property type="entry name" value="O-acyltransferase_WSD1-like"/>
</dbReference>
<dbReference type="GO" id="GO:0004144">
    <property type="term" value="F:diacylglycerol O-acyltransferase activity"/>
    <property type="evidence" value="ECO:0007669"/>
    <property type="project" value="UniProtKB-EC"/>
</dbReference>
<dbReference type="UniPathway" id="UPA00282"/>
<evidence type="ECO:0000256" key="5">
    <source>
        <dbReference type="ARBA" id="ARBA00022516"/>
    </source>
</evidence>
<reference evidence="14 15" key="1">
    <citation type="submission" date="2018-08" db="EMBL/GenBank/DDBJ databases">
        <title>Genomic Encyclopedia of Type Strains, Phase IV (KMG-IV): sequencing the most valuable type-strain genomes for metagenomic binning, comparative biology and taxonomic classification.</title>
        <authorList>
            <person name="Goeker M."/>
        </authorList>
    </citation>
    <scope>NUCLEOTIDE SEQUENCE [LARGE SCALE GENOMIC DNA]</scope>
    <source>
        <strain evidence="14 15">DSM 26022</strain>
    </source>
</reference>
<dbReference type="EMBL" id="QUNR01000001">
    <property type="protein sequence ID" value="REH40006.1"/>
    <property type="molecule type" value="Genomic_DNA"/>
</dbReference>
<comment type="caution">
    <text evidence="14">The sequence shown here is derived from an EMBL/GenBank/DDBJ whole genome shotgun (WGS) entry which is preliminary data.</text>
</comment>
<dbReference type="AlphaFoldDB" id="A0A3E0H8E5"/>
<dbReference type="Gene3D" id="3.30.559.10">
    <property type="entry name" value="Chloramphenicol acetyltransferase-like domain"/>
    <property type="match status" value="1"/>
</dbReference>
<gene>
    <name evidence="14" type="ORF">DFR26_0202</name>
</gene>